<keyword evidence="11" id="KW-1185">Reference proteome</keyword>
<evidence type="ECO:0000259" key="7">
    <source>
        <dbReference type="PROSITE" id="PS51192"/>
    </source>
</evidence>
<dbReference type="EMBL" id="JAODUO010000380">
    <property type="protein sequence ID" value="KAK2181810.1"/>
    <property type="molecule type" value="Genomic_DNA"/>
</dbReference>
<organism evidence="10 11">
    <name type="scientific">Ridgeia piscesae</name>
    <name type="common">Tubeworm</name>
    <dbReference type="NCBI Taxonomy" id="27915"/>
    <lineage>
        <taxon>Eukaryota</taxon>
        <taxon>Metazoa</taxon>
        <taxon>Spiralia</taxon>
        <taxon>Lophotrochozoa</taxon>
        <taxon>Annelida</taxon>
        <taxon>Polychaeta</taxon>
        <taxon>Sedentaria</taxon>
        <taxon>Canalipalpata</taxon>
        <taxon>Sabellida</taxon>
        <taxon>Siboglinidae</taxon>
        <taxon>Ridgeia</taxon>
    </lineage>
</organism>
<accession>A0AAD9NTI0</accession>
<keyword evidence="5" id="KW-0067">ATP-binding</keyword>
<dbReference type="SMART" id="SM00490">
    <property type="entry name" value="HELICc"/>
    <property type="match status" value="1"/>
</dbReference>
<dbReference type="SUPFAM" id="SSF52540">
    <property type="entry name" value="P-loop containing nucleoside triphosphate hydrolases"/>
    <property type="match status" value="1"/>
</dbReference>
<evidence type="ECO:0000256" key="5">
    <source>
        <dbReference type="ARBA" id="ARBA00022840"/>
    </source>
</evidence>
<protein>
    <recommendedName>
        <fullName evidence="1">RNA helicase</fullName>
        <ecNumber evidence="1">3.6.4.13</ecNumber>
    </recommendedName>
</protein>
<dbReference type="GO" id="GO:0003724">
    <property type="term" value="F:RNA helicase activity"/>
    <property type="evidence" value="ECO:0007669"/>
    <property type="project" value="UniProtKB-EC"/>
</dbReference>
<dbReference type="GO" id="GO:0016787">
    <property type="term" value="F:hydrolase activity"/>
    <property type="evidence" value="ECO:0007669"/>
    <property type="project" value="UniProtKB-KW"/>
</dbReference>
<dbReference type="PANTHER" id="PTHR47960">
    <property type="entry name" value="DEAD-BOX ATP-DEPENDENT RNA HELICASE 50"/>
    <property type="match status" value="1"/>
</dbReference>
<evidence type="ECO:0000256" key="3">
    <source>
        <dbReference type="ARBA" id="ARBA00022801"/>
    </source>
</evidence>
<evidence type="ECO:0000256" key="6">
    <source>
        <dbReference type="PROSITE-ProRule" id="PRU00552"/>
    </source>
</evidence>
<keyword evidence="2" id="KW-0547">Nucleotide-binding</keyword>
<dbReference type="Pfam" id="PF00270">
    <property type="entry name" value="DEAD"/>
    <property type="match status" value="1"/>
</dbReference>
<gene>
    <name evidence="10" type="ORF">NP493_375g02085</name>
</gene>
<feature type="domain" description="Helicase C-terminal" evidence="8">
    <location>
        <begin position="375"/>
        <end position="529"/>
    </location>
</feature>
<keyword evidence="4" id="KW-0347">Helicase</keyword>
<dbReference type="Pfam" id="PF00271">
    <property type="entry name" value="Helicase_C"/>
    <property type="match status" value="1"/>
</dbReference>
<dbReference type="InterPro" id="IPR027417">
    <property type="entry name" value="P-loop_NTPase"/>
</dbReference>
<reference evidence="10" key="1">
    <citation type="journal article" date="2023" name="Mol. Biol. Evol.">
        <title>Third-Generation Sequencing Reveals the Adaptive Role of the Epigenome in Three Deep-Sea Polychaetes.</title>
        <authorList>
            <person name="Perez M."/>
            <person name="Aroh O."/>
            <person name="Sun Y."/>
            <person name="Lan Y."/>
            <person name="Juniper S.K."/>
            <person name="Young C.R."/>
            <person name="Angers B."/>
            <person name="Qian P.Y."/>
        </authorList>
    </citation>
    <scope>NUCLEOTIDE SEQUENCE</scope>
    <source>
        <strain evidence="10">R07B-5</strain>
    </source>
</reference>
<evidence type="ECO:0000313" key="10">
    <source>
        <dbReference type="EMBL" id="KAK2181810.1"/>
    </source>
</evidence>
<evidence type="ECO:0000256" key="4">
    <source>
        <dbReference type="ARBA" id="ARBA00022806"/>
    </source>
</evidence>
<feature type="domain" description="Helicase ATP-binding" evidence="7">
    <location>
        <begin position="154"/>
        <end position="349"/>
    </location>
</feature>
<dbReference type="InterPro" id="IPR014014">
    <property type="entry name" value="RNA_helicase_DEAD_Q_motif"/>
</dbReference>
<dbReference type="InterPro" id="IPR001650">
    <property type="entry name" value="Helicase_C-like"/>
</dbReference>
<dbReference type="Proteomes" id="UP001209878">
    <property type="component" value="Unassembled WGS sequence"/>
</dbReference>
<feature type="domain" description="DEAD-box RNA helicase Q" evidence="9">
    <location>
        <begin position="123"/>
        <end position="151"/>
    </location>
</feature>
<feature type="short sequence motif" description="Q motif" evidence="6">
    <location>
        <begin position="123"/>
        <end position="151"/>
    </location>
</feature>
<comment type="caution">
    <text evidence="10">The sequence shown here is derived from an EMBL/GenBank/DDBJ whole genome shotgun (WGS) entry which is preliminary data.</text>
</comment>
<dbReference type="PROSITE" id="PS51192">
    <property type="entry name" value="HELICASE_ATP_BIND_1"/>
    <property type="match status" value="1"/>
</dbReference>
<evidence type="ECO:0000259" key="9">
    <source>
        <dbReference type="PROSITE" id="PS51195"/>
    </source>
</evidence>
<proteinExistence type="predicted"/>
<dbReference type="GO" id="GO:0005524">
    <property type="term" value="F:ATP binding"/>
    <property type="evidence" value="ECO:0007669"/>
    <property type="project" value="UniProtKB-KW"/>
</dbReference>
<dbReference type="CDD" id="cd18787">
    <property type="entry name" value="SF2_C_DEAD"/>
    <property type="match status" value="1"/>
</dbReference>
<dbReference type="InterPro" id="IPR014001">
    <property type="entry name" value="Helicase_ATP-bd"/>
</dbReference>
<dbReference type="InterPro" id="IPR011545">
    <property type="entry name" value="DEAD/DEAH_box_helicase_dom"/>
</dbReference>
<dbReference type="GO" id="GO:0003676">
    <property type="term" value="F:nucleic acid binding"/>
    <property type="evidence" value="ECO:0007669"/>
    <property type="project" value="InterPro"/>
</dbReference>
<dbReference type="EC" id="3.6.4.13" evidence="1"/>
<dbReference type="Gene3D" id="3.40.50.300">
    <property type="entry name" value="P-loop containing nucleotide triphosphate hydrolases"/>
    <property type="match status" value="2"/>
</dbReference>
<evidence type="ECO:0000259" key="8">
    <source>
        <dbReference type="PROSITE" id="PS51194"/>
    </source>
</evidence>
<sequence>MFGRNLCCCCGIHQTLLRRNAASMGERFRSRITVPQKMVEKLERIRRKDLAKRHQEVRRYKGPVVISCKRQQFNHHKGQTYSNFSPEHLASGGWKDQRSKGDYFTINAVQGNPALQEEGDDVSQFTDFGLHEELLNGLQEMGIKTPTNVQVMTIPHLLDHRNVLCAAETGSGKTLAFLLPIIEKIHRYKQMTEHQAVPNQPYSVIVTPSRELTDQIQAVSLQLSQYTDFTPISVCGGRGTKKLIRSAEAHVSDILISTPGVLSKLLTNRIYNMSRLHHLVLDEADTLLDDSFSDLTMRLIGKMKISSESVAMDDGDLMSIGTQVAMVGATMPSSLKQILGDVVPVDSMVKVMTPHLHRLMPHIPQKFVRIGSDQKPETLLKALKSNSTRRVPTLVFCNRSNTANYVGHFLNDNNIGNVVLHAQMPQKVREGRFDQFQNGETEVLVCTDIMSRGMDTIRAKHVINYDFPHFISDYIHRAGRIGRVGSSGTGFVLSCVSYKWDVDLLWKIEASARRATEFHNVNANIKRKLSGIIQEKYMTESDTMDV</sequence>
<evidence type="ECO:0000256" key="2">
    <source>
        <dbReference type="ARBA" id="ARBA00022741"/>
    </source>
</evidence>
<dbReference type="SMART" id="SM00487">
    <property type="entry name" value="DEXDc"/>
    <property type="match status" value="1"/>
</dbReference>
<name>A0AAD9NTI0_RIDPI</name>
<dbReference type="PROSITE" id="PS51194">
    <property type="entry name" value="HELICASE_CTER"/>
    <property type="match status" value="1"/>
</dbReference>
<dbReference type="AlphaFoldDB" id="A0AAD9NTI0"/>
<dbReference type="PROSITE" id="PS51195">
    <property type="entry name" value="Q_MOTIF"/>
    <property type="match status" value="1"/>
</dbReference>
<keyword evidence="3" id="KW-0378">Hydrolase</keyword>
<evidence type="ECO:0000256" key="1">
    <source>
        <dbReference type="ARBA" id="ARBA00012552"/>
    </source>
</evidence>
<evidence type="ECO:0000313" key="11">
    <source>
        <dbReference type="Proteomes" id="UP001209878"/>
    </source>
</evidence>